<comment type="caution">
    <text evidence="2">The sequence shown here is derived from an EMBL/GenBank/DDBJ whole genome shotgun (WGS) entry which is preliminary data.</text>
</comment>
<feature type="domain" description="Protein kinase" evidence="1">
    <location>
        <begin position="1"/>
        <end position="103"/>
    </location>
</feature>
<dbReference type="Proteomes" id="UP000237105">
    <property type="component" value="Unassembled WGS sequence"/>
</dbReference>
<evidence type="ECO:0000313" key="3">
    <source>
        <dbReference type="Proteomes" id="UP000237105"/>
    </source>
</evidence>
<dbReference type="OrthoDB" id="1926123at2759"/>
<keyword evidence="2" id="KW-0418">Kinase</keyword>
<dbReference type="InterPro" id="IPR011009">
    <property type="entry name" value="Kinase-like_dom_sf"/>
</dbReference>
<accession>A0A2P5BNJ0</accession>
<dbReference type="GO" id="GO:0005524">
    <property type="term" value="F:ATP binding"/>
    <property type="evidence" value="ECO:0007669"/>
    <property type="project" value="InterPro"/>
</dbReference>
<protein>
    <submittedName>
        <fullName evidence="2">Tyrosine-protein kinase</fullName>
    </submittedName>
</protein>
<keyword evidence="3" id="KW-1185">Reference proteome</keyword>
<dbReference type="InterPro" id="IPR000719">
    <property type="entry name" value="Prot_kinase_dom"/>
</dbReference>
<proteinExistence type="predicted"/>
<gene>
    <name evidence="2" type="ORF">PanWU01x14_223900</name>
</gene>
<name>A0A2P5BNJ0_PARAD</name>
<keyword evidence="2" id="KW-0808">Transferase</keyword>
<evidence type="ECO:0000259" key="1">
    <source>
        <dbReference type="PROSITE" id="PS50011"/>
    </source>
</evidence>
<dbReference type="EMBL" id="JXTB01000247">
    <property type="protein sequence ID" value="PON50304.1"/>
    <property type="molecule type" value="Genomic_DNA"/>
</dbReference>
<dbReference type="PROSITE" id="PS50011">
    <property type="entry name" value="PROTEIN_KINASE_DOM"/>
    <property type="match status" value="1"/>
</dbReference>
<dbReference type="AlphaFoldDB" id="A0A2P5BNJ0"/>
<organism evidence="2 3">
    <name type="scientific">Parasponia andersonii</name>
    <name type="common">Sponia andersonii</name>
    <dbReference type="NCBI Taxonomy" id="3476"/>
    <lineage>
        <taxon>Eukaryota</taxon>
        <taxon>Viridiplantae</taxon>
        <taxon>Streptophyta</taxon>
        <taxon>Embryophyta</taxon>
        <taxon>Tracheophyta</taxon>
        <taxon>Spermatophyta</taxon>
        <taxon>Magnoliopsida</taxon>
        <taxon>eudicotyledons</taxon>
        <taxon>Gunneridae</taxon>
        <taxon>Pentapetalae</taxon>
        <taxon>rosids</taxon>
        <taxon>fabids</taxon>
        <taxon>Rosales</taxon>
        <taxon>Cannabaceae</taxon>
        <taxon>Parasponia</taxon>
    </lineage>
</organism>
<sequence length="145" mass="16811">MSLKQPQGVSSGRLLQHGYGGALESNINLDLWYFGFEGDDMRDFFKKIEDAKRYLGHLVHPRRSFVEEFPKIHSEAVDLVEKMLTFDPSRKIAVEDALAHPYLTSLHDITDELACPFVFEYFDQYNALTEEQVKEMIYNERGFGI</sequence>
<reference evidence="3" key="1">
    <citation type="submission" date="2016-06" db="EMBL/GenBank/DDBJ databases">
        <title>Parallel loss of symbiosis genes in relatives of nitrogen-fixing non-legume Parasponia.</title>
        <authorList>
            <person name="Van Velzen R."/>
            <person name="Holmer R."/>
            <person name="Bu F."/>
            <person name="Rutten L."/>
            <person name="Van Zeijl A."/>
            <person name="Liu W."/>
            <person name="Santuari L."/>
            <person name="Cao Q."/>
            <person name="Sharma T."/>
            <person name="Shen D."/>
            <person name="Roswanjaya Y."/>
            <person name="Wardhani T."/>
            <person name="Kalhor M.S."/>
            <person name="Jansen J."/>
            <person name="Van den Hoogen J."/>
            <person name="Gungor B."/>
            <person name="Hartog M."/>
            <person name="Hontelez J."/>
            <person name="Verver J."/>
            <person name="Yang W.-C."/>
            <person name="Schijlen E."/>
            <person name="Repin R."/>
            <person name="Schilthuizen M."/>
            <person name="Schranz E."/>
            <person name="Heidstra R."/>
            <person name="Miyata K."/>
            <person name="Fedorova E."/>
            <person name="Kohlen W."/>
            <person name="Bisseling T."/>
            <person name="Smit S."/>
            <person name="Geurts R."/>
        </authorList>
    </citation>
    <scope>NUCLEOTIDE SEQUENCE [LARGE SCALE GENOMIC DNA]</scope>
    <source>
        <strain evidence="3">cv. WU1-14</strain>
    </source>
</reference>
<dbReference type="GO" id="GO:0004672">
    <property type="term" value="F:protein kinase activity"/>
    <property type="evidence" value="ECO:0007669"/>
    <property type="project" value="InterPro"/>
</dbReference>
<dbReference type="Gene3D" id="1.10.510.10">
    <property type="entry name" value="Transferase(Phosphotransferase) domain 1"/>
    <property type="match status" value="1"/>
</dbReference>
<evidence type="ECO:0000313" key="2">
    <source>
        <dbReference type="EMBL" id="PON50304.1"/>
    </source>
</evidence>
<dbReference type="Gene3D" id="3.30.200.20">
    <property type="entry name" value="Phosphorylase Kinase, domain 1"/>
    <property type="match status" value="1"/>
</dbReference>
<dbReference type="SUPFAM" id="SSF56112">
    <property type="entry name" value="Protein kinase-like (PK-like)"/>
    <property type="match status" value="1"/>
</dbReference>
<dbReference type="STRING" id="3476.A0A2P5BNJ0"/>